<dbReference type="EMBL" id="MJFZ01002029">
    <property type="protein sequence ID" value="RAW21129.1"/>
    <property type="molecule type" value="Genomic_DNA"/>
</dbReference>
<comment type="caution">
    <text evidence="2">The sequence shown here is derived from an EMBL/GenBank/DDBJ whole genome shotgun (WGS) entry which is preliminary data.</text>
</comment>
<feature type="region of interest" description="Disordered" evidence="1">
    <location>
        <begin position="1"/>
        <end position="83"/>
    </location>
</feature>
<dbReference type="VEuPathDB" id="FungiDB:PC110_g22428"/>
<proteinExistence type="predicted"/>
<dbReference type="Proteomes" id="UP000251314">
    <property type="component" value="Unassembled WGS sequence"/>
</dbReference>
<keyword evidence="3" id="KW-1185">Reference proteome</keyword>
<dbReference type="OrthoDB" id="129387at2759"/>
<accession>A0A329RB05</accession>
<organism evidence="2 3">
    <name type="scientific">Phytophthora cactorum</name>
    <dbReference type="NCBI Taxonomy" id="29920"/>
    <lineage>
        <taxon>Eukaryota</taxon>
        <taxon>Sar</taxon>
        <taxon>Stramenopiles</taxon>
        <taxon>Oomycota</taxon>
        <taxon>Peronosporomycetes</taxon>
        <taxon>Peronosporales</taxon>
        <taxon>Peronosporaceae</taxon>
        <taxon>Phytophthora</taxon>
    </lineage>
</organism>
<feature type="compositionally biased region" description="Acidic residues" evidence="1">
    <location>
        <begin position="34"/>
        <end position="80"/>
    </location>
</feature>
<evidence type="ECO:0000256" key="1">
    <source>
        <dbReference type="SAM" id="MobiDB-lite"/>
    </source>
</evidence>
<reference evidence="2 3" key="1">
    <citation type="submission" date="2018-01" db="EMBL/GenBank/DDBJ databases">
        <title>Draft genome of the strawberry crown rot pathogen Phytophthora cactorum.</title>
        <authorList>
            <person name="Armitage A.D."/>
            <person name="Lysoe E."/>
            <person name="Nellist C.F."/>
            <person name="Harrison R.J."/>
            <person name="Brurberg M.B."/>
        </authorList>
    </citation>
    <scope>NUCLEOTIDE SEQUENCE [LARGE SCALE GENOMIC DNA]</scope>
    <source>
        <strain evidence="2 3">10300</strain>
    </source>
</reference>
<sequence>MLDQSPHLTAKRQRLEPPADEELSERGISVLSSGEDESEGSSCSDDYEEDDFCSDELPSDGSSGEESDAYISKEEEEELAEPYWEHDPVKKWPVWQIDDVRFDSEDNATEVSVLWDSRPTPNSRRIRRWEPAAAMIETHEQEVQLAIRCKGSGMEHFQAFCKTDEFGQRLIRASDNSLHHFLKRNKAFVNSCRRKSIKGRFTAVAMAFFTASTARVPRAARSARKRATVTFFSGVNFLDPVYVAWLKGVNNSCLFNGLIVAAQVIGRPDMIPETVVDQFLADELKEGVV</sequence>
<evidence type="ECO:0000313" key="2">
    <source>
        <dbReference type="EMBL" id="RAW21129.1"/>
    </source>
</evidence>
<name>A0A329RB05_9STRA</name>
<protein>
    <submittedName>
        <fullName evidence="2">Uncharacterized protein</fullName>
    </submittedName>
</protein>
<evidence type="ECO:0000313" key="3">
    <source>
        <dbReference type="Proteomes" id="UP000251314"/>
    </source>
</evidence>
<gene>
    <name evidence="2" type="ORF">PC110_g22428</name>
</gene>
<dbReference type="AlphaFoldDB" id="A0A329RB05"/>